<keyword evidence="3" id="KW-1185">Reference proteome</keyword>
<organism evidence="2 3">
    <name type="scientific">Variibacter gotjawalensis</name>
    <dbReference type="NCBI Taxonomy" id="1333996"/>
    <lineage>
        <taxon>Bacteria</taxon>
        <taxon>Pseudomonadati</taxon>
        <taxon>Pseudomonadota</taxon>
        <taxon>Alphaproteobacteria</taxon>
        <taxon>Hyphomicrobiales</taxon>
        <taxon>Nitrobacteraceae</taxon>
        <taxon>Variibacter</taxon>
    </lineage>
</organism>
<accession>A0A0S3Q0X2</accession>
<dbReference type="PANTHER" id="PTHR43798">
    <property type="entry name" value="MONOACYLGLYCEROL LIPASE"/>
    <property type="match status" value="1"/>
</dbReference>
<dbReference type="EC" id="3.1.1.10" evidence="2"/>
<protein>
    <submittedName>
        <fullName evidence="2">Tropinesterase</fullName>
        <ecNumber evidence="2">3.1.1.10</ecNumber>
    </submittedName>
</protein>
<dbReference type="GO" id="GO:0016020">
    <property type="term" value="C:membrane"/>
    <property type="evidence" value="ECO:0007669"/>
    <property type="project" value="TreeGrafter"/>
</dbReference>
<dbReference type="AlphaFoldDB" id="A0A0S3Q0X2"/>
<feature type="domain" description="AB hydrolase-1" evidence="1">
    <location>
        <begin position="21"/>
        <end position="249"/>
    </location>
</feature>
<name>A0A0S3Q0X2_9BRAD</name>
<dbReference type="InterPro" id="IPR000073">
    <property type="entry name" value="AB_hydrolase_1"/>
</dbReference>
<dbReference type="Gene3D" id="3.40.50.1820">
    <property type="entry name" value="alpha/beta hydrolase"/>
    <property type="match status" value="1"/>
</dbReference>
<dbReference type="KEGG" id="vgo:GJW-30_1_04370"/>
<evidence type="ECO:0000259" key="1">
    <source>
        <dbReference type="Pfam" id="PF12697"/>
    </source>
</evidence>
<proteinExistence type="predicted"/>
<dbReference type="InterPro" id="IPR029058">
    <property type="entry name" value="AB_hydrolase_fold"/>
</dbReference>
<gene>
    <name evidence="2" type="ORF">GJW-30_1_04370</name>
</gene>
<dbReference type="Pfam" id="PF12697">
    <property type="entry name" value="Abhydrolase_6"/>
    <property type="match status" value="1"/>
</dbReference>
<dbReference type="InterPro" id="IPR050266">
    <property type="entry name" value="AB_hydrolase_sf"/>
</dbReference>
<dbReference type="EMBL" id="AP014946">
    <property type="protein sequence ID" value="BAT61809.1"/>
    <property type="molecule type" value="Genomic_DNA"/>
</dbReference>
<evidence type="ECO:0000313" key="3">
    <source>
        <dbReference type="Proteomes" id="UP000236884"/>
    </source>
</evidence>
<evidence type="ECO:0000313" key="2">
    <source>
        <dbReference type="EMBL" id="BAT61809.1"/>
    </source>
</evidence>
<keyword evidence="2" id="KW-0378">Hydrolase</keyword>
<dbReference type="PANTHER" id="PTHR43798:SF33">
    <property type="entry name" value="HYDROLASE, PUTATIVE (AFU_ORTHOLOGUE AFUA_2G14860)-RELATED"/>
    <property type="match status" value="1"/>
</dbReference>
<dbReference type="SUPFAM" id="SSF53474">
    <property type="entry name" value="alpha/beta-Hydrolases"/>
    <property type="match status" value="1"/>
</dbReference>
<dbReference type="RefSeq" id="WP_157746818.1">
    <property type="nucleotide sequence ID" value="NZ_AP014946.1"/>
</dbReference>
<sequence>MHFVSRRKLYVEHGGADGDALILLHGMGANAAAWHRFLPLVEKNWQGRWFAPDLRGHGRSLREGPYGIATLAADVAELMAEIGAPNATILGHSYGGAIAALVGTGWYGVNPARIVSVGAKLVWSAEEIAQSHAIAAKPARGFATRAEAVERALKVAGMFGQCDPESPEALAGVREENGQWWTAFDARALAGAGPDIEQLFHLCSAPKRLAAGESDPMMFFDAMQRVDPHAEKIANAGHNAQWEQPEAVWRFFVGG</sequence>
<dbReference type="GO" id="GO:0050357">
    <property type="term" value="F:tropinesterase activity"/>
    <property type="evidence" value="ECO:0007669"/>
    <property type="project" value="UniProtKB-EC"/>
</dbReference>
<dbReference type="Proteomes" id="UP000236884">
    <property type="component" value="Chromosome"/>
</dbReference>
<reference evidence="2 3" key="1">
    <citation type="submission" date="2015-08" db="EMBL/GenBank/DDBJ databases">
        <title>Investigation of the bacterial diversity of lava forest soil.</title>
        <authorList>
            <person name="Lee J.S."/>
        </authorList>
    </citation>
    <scope>NUCLEOTIDE SEQUENCE [LARGE SCALE GENOMIC DNA]</scope>
    <source>
        <strain evidence="2 3">GJW-30</strain>
    </source>
</reference>